<comment type="caution">
    <text evidence="4">The sequence shown here is derived from an EMBL/GenBank/DDBJ whole genome shotgun (WGS) entry which is preliminary data.</text>
</comment>
<protein>
    <submittedName>
        <fullName evidence="4">Nucleotidyltransferase family protein</fullName>
    </submittedName>
</protein>
<dbReference type="RefSeq" id="WP_017356240.1">
    <property type="nucleotide sequence ID" value="NZ_SRYW01000017.1"/>
</dbReference>
<organism evidence="4 5">
    <name type="scientific">Stenotrophomonas maltophilia</name>
    <name type="common">Pseudomonas maltophilia</name>
    <name type="synonym">Xanthomonas maltophilia</name>
    <dbReference type="NCBI Taxonomy" id="40324"/>
    <lineage>
        <taxon>Bacteria</taxon>
        <taxon>Pseudomonadati</taxon>
        <taxon>Pseudomonadota</taxon>
        <taxon>Gammaproteobacteria</taxon>
        <taxon>Lysobacterales</taxon>
        <taxon>Lysobacteraceae</taxon>
        <taxon>Stenotrophomonas</taxon>
        <taxon>Stenotrophomonas maltophilia group</taxon>
    </lineage>
</organism>
<dbReference type="GO" id="GO:0016779">
    <property type="term" value="F:nucleotidyltransferase activity"/>
    <property type="evidence" value="ECO:0007669"/>
    <property type="project" value="UniProtKB-KW"/>
</dbReference>
<evidence type="ECO:0000313" key="5">
    <source>
        <dbReference type="Proteomes" id="UP000306631"/>
    </source>
</evidence>
<feature type="domain" description="Nucleotidyl transferase" evidence="3">
    <location>
        <begin position="2"/>
        <end position="118"/>
    </location>
</feature>
<proteinExistence type="predicted"/>
<dbReference type="Gene3D" id="3.90.550.10">
    <property type="entry name" value="Spore Coat Polysaccharide Biosynthesis Protein SpsA, Chain A"/>
    <property type="match status" value="1"/>
</dbReference>
<dbReference type="PANTHER" id="PTHR43584:SF8">
    <property type="entry name" value="N-ACETYLMURAMATE ALPHA-1-PHOSPHATE URIDYLYLTRANSFERASE"/>
    <property type="match status" value="1"/>
</dbReference>
<evidence type="ECO:0000256" key="2">
    <source>
        <dbReference type="ARBA" id="ARBA00022695"/>
    </source>
</evidence>
<reference evidence="4 5" key="1">
    <citation type="submission" date="2019-04" db="EMBL/GenBank/DDBJ databases">
        <title>Microbes associate with the intestines of laboratory mice.</title>
        <authorList>
            <person name="Navarre W."/>
            <person name="Wong E."/>
            <person name="Huang K."/>
            <person name="Tropini C."/>
            <person name="Ng K."/>
            <person name="Yu B."/>
        </authorList>
    </citation>
    <scope>NUCLEOTIDE SEQUENCE [LARGE SCALE GENOMIC DNA]</scope>
    <source>
        <strain evidence="4 5">NM62_B4-13</strain>
    </source>
</reference>
<dbReference type="InterPro" id="IPR029044">
    <property type="entry name" value="Nucleotide-diphossugar_trans"/>
</dbReference>
<dbReference type="InterPro" id="IPR054790">
    <property type="entry name" value="MurU"/>
</dbReference>
<evidence type="ECO:0000256" key="1">
    <source>
        <dbReference type="ARBA" id="ARBA00022679"/>
    </source>
</evidence>
<evidence type="ECO:0000313" key="4">
    <source>
        <dbReference type="EMBL" id="TGY32325.1"/>
    </source>
</evidence>
<gene>
    <name evidence="4" type="ORF">E5352_16285</name>
</gene>
<evidence type="ECO:0000259" key="3">
    <source>
        <dbReference type="Pfam" id="PF00483"/>
    </source>
</evidence>
<dbReference type="CDD" id="cd06422">
    <property type="entry name" value="NTP_transferase_like_1"/>
    <property type="match status" value="1"/>
</dbReference>
<dbReference type="OrthoDB" id="9788272at2"/>
<dbReference type="Proteomes" id="UP000306631">
    <property type="component" value="Unassembled WGS sequence"/>
</dbReference>
<keyword evidence="2" id="KW-0548">Nucleotidyltransferase</keyword>
<dbReference type="InterPro" id="IPR050065">
    <property type="entry name" value="GlmU-like"/>
</dbReference>
<name>A0A4S2CV49_STEMA</name>
<accession>A0A4S2CV49</accession>
<sequence>MKALVFCAGKGERMRPLTLHTPKPLLVAGGKPLVVWHLERLAAAGIDEVVINTSWLGDRFAPALGDGARWGLRLHLVDEGPIPLETGGGILNALPVLGDGPFLVVNGDVWTDVDFATLPVQPHGDAHLVLVDNPVQHPRGDFILHDDGTVGDVGDAPRLTYAGVGVFRPGIVQGWREVIGGTDGAAATPPQFGLAPLMRHAMGDGRVTGQHHRGQWTDVGTPERLAALDAALRRQPQR</sequence>
<dbReference type="Pfam" id="PF00483">
    <property type="entry name" value="NTP_transferase"/>
    <property type="match status" value="1"/>
</dbReference>
<dbReference type="NCBIfam" id="NF045761">
    <property type="entry name" value="NAMPUrTaseMurU"/>
    <property type="match status" value="1"/>
</dbReference>
<dbReference type="AlphaFoldDB" id="A0A4S2CV49"/>
<dbReference type="EMBL" id="SRYW01000017">
    <property type="protein sequence ID" value="TGY32325.1"/>
    <property type="molecule type" value="Genomic_DNA"/>
</dbReference>
<dbReference type="SUPFAM" id="SSF53448">
    <property type="entry name" value="Nucleotide-diphospho-sugar transferases"/>
    <property type="match status" value="1"/>
</dbReference>
<dbReference type="InterPro" id="IPR005835">
    <property type="entry name" value="NTP_transferase_dom"/>
</dbReference>
<dbReference type="PANTHER" id="PTHR43584">
    <property type="entry name" value="NUCLEOTIDYL TRANSFERASE"/>
    <property type="match status" value="1"/>
</dbReference>
<keyword evidence="1 4" id="KW-0808">Transferase</keyword>